<reference evidence="2" key="1">
    <citation type="journal article" date="2021" name="Genome Biol. Evol.">
        <title>The assembled and annotated genome of the fairy-ring fungus Marasmius oreades.</title>
        <authorList>
            <person name="Hiltunen M."/>
            <person name="Ament-Velasquez S.L."/>
            <person name="Johannesson H."/>
        </authorList>
    </citation>
    <scope>NUCLEOTIDE SEQUENCE</scope>
    <source>
        <strain evidence="2">03SP1</strain>
    </source>
</reference>
<dbReference type="EMBL" id="CM032189">
    <property type="protein sequence ID" value="KAG7087786.1"/>
    <property type="molecule type" value="Genomic_DNA"/>
</dbReference>
<dbReference type="InterPro" id="IPR013924">
    <property type="entry name" value="RNase_H2_suC"/>
</dbReference>
<dbReference type="GO" id="GO:0006401">
    <property type="term" value="P:RNA catabolic process"/>
    <property type="evidence" value="ECO:0007669"/>
    <property type="project" value="InterPro"/>
</dbReference>
<feature type="region of interest" description="Disordered" evidence="1">
    <location>
        <begin position="48"/>
        <end position="89"/>
    </location>
</feature>
<accession>A0A9P7RR81</accession>
<name>A0A9P7RR81_9AGAR</name>
<proteinExistence type="predicted"/>
<gene>
    <name evidence="2" type="ORF">E1B28_013727</name>
</gene>
<dbReference type="RefSeq" id="XP_043004257.1">
    <property type="nucleotide sequence ID" value="XM_043158902.1"/>
</dbReference>
<protein>
    <submittedName>
        <fullName evidence="2">Uncharacterized protein</fullName>
    </submittedName>
</protein>
<feature type="region of interest" description="Disordered" evidence="1">
    <location>
        <begin position="172"/>
        <end position="213"/>
    </location>
</feature>
<organism evidence="2 3">
    <name type="scientific">Marasmius oreades</name>
    <name type="common">fairy-ring Marasmius</name>
    <dbReference type="NCBI Taxonomy" id="181124"/>
    <lineage>
        <taxon>Eukaryota</taxon>
        <taxon>Fungi</taxon>
        <taxon>Dikarya</taxon>
        <taxon>Basidiomycota</taxon>
        <taxon>Agaricomycotina</taxon>
        <taxon>Agaricomycetes</taxon>
        <taxon>Agaricomycetidae</taxon>
        <taxon>Agaricales</taxon>
        <taxon>Marasmiineae</taxon>
        <taxon>Marasmiaceae</taxon>
        <taxon>Marasmius</taxon>
    </lineage>
</organism>
<keyword evidence="3" id="KW-1185">Reference proteome</keyword>
<dbReference type="Gene3D" id="2.40.128.680">
    <property type="match status" value="1"/>
</dbReference>
<dbReference type="GO" id="GO:0032299">
    <property type="term" value="C:ribonuclease H2 complex"/>
    <property type="evidence" value="ECO:0007669"/>
    <property type="project" value="InterPro"/>
</dbReference>
<sequence>MARYTITPAPPSVTCCKPNLMPFHIEYNGTAPISTFLHVQDAKKNIGAPEEPVHQTPTTEVDDESQKTVVDSETGSETVVTSSSSSSTLVATTSIETSSQVSTSANQQLSDLPNRYISTFRGRTIHGLAVDVPEGLTGVVLRSERAGSGLERQRESAAVREKEQLKAAAAAAKWKKGKGKADDAGAGRRTRSSARRAVEDEDMDVDEDLEDEDDVSLLGEEEEWSGGGGTPINLVPTSNFSSFMLWHPDIPVDTGKDEYFGTISEWMKIAQMIHRVEDG</sequence>
<dbReference type="GeneID" id="66082802"/>
<dbReference type="OrthoDB" id="6222486at2759"/>
<evidence type="ECO:0000313" key="2">
    <source>
        <dbReference type="EMBL" id="KAG7087786.1"/>
    </source>
</evidence>
<dbReference type="Proteomes" id="UP001049176">
    <property type="component" value="Chromosome 9"/>
</dbReference>
<comment type="caution">
    <text evidence="2">The sequence shown here is derived from an EMBL/GenBank/DDBJ whole genome shotgun (WGS) entry which is preliminary data.</text>
</comment>
<dbReference type="PANTHER" id="PTHR47204:SF1">
    <property type="entry name" value="RIBONUCLEASE H2 SUBUNIT C"/>
    <property type="match status" value="1"/>
</dbReference>
<feature type="compositionally biased region" description="Low complexity" evidence="1">
    <location>
        <begin position="68"/>
        <end position="89"/>
    </location>
</feature>
<evidence type="ECO:0000256" key="1">
    <source>
        <dbReference type="SAM" id="MobiDB-lite"/>
    </source>
</evidence>
<dbReference type="AlphaFoldDB" id="A0A9P7RR81"/>
<evidence type="ECO:0000313" key="3">
    <source>
        <dbReference type="Proteomes" id="UP001049176"/>
    </source>
</evidence>
<dbReference type="KEGG" id="more:E1B28_013727"/>
<dbReference type="PANTHER" id="PTHR47204">
    <property type="entry name" value="OS02G0168900 PROTEIN"/>
    <property type="match status" value="1"/>
</dbReference>
<feature type="compositionally biased region" description="Acidic residues" evidence="1">
    <location>
        <begin position="199"/>
        <end position="213"/>
    </location>
</feature>
<dbReference type="Pfam" id="PF08615">
    <property type="entry name" value="RNase_H2_suC"/>
    <property type="match status" value="1"/>
</dbReference>